<reference evidence="1" key="1">
    <citation type="submission" date="2024-02" db="EMBL/GenBank/DDBJ databases">
        <title>Klebsiella phages.</title>
        <authorList>
            <person name="Li J."/>
            <person name="Feng Y."/>
            <person name="Zong Z."/>
        </authorList>
    </citation>
    <scope>NUCLEOTIDE SEQUENCE</scope>
</reference>
<dbReference type="EMBL" id="PP357458">
    <property type="protein sequence ID" value="WWT40968.1"/>
    <property type="molecule type" value="Genomic_DNA"/>
</dbReference>
<sequence length="477" mass="54531">MISKEELEKWAFQLNMDGDCDATDKDIETLITQVLDTMEELETAKRCLPVDKEFEVKGSWIGSVQNYIAHLEESLEVMDSEPVAALKLPPKRPPRLSNDRERSHELNVGVDIWNQCIDEVAKINGEMIIAGRLDGLHPSIIALVNGFATALAEKLSKAELKYGYNNAWTNNGWMTECLADFHRHIAKGDPRDVAAYCAFMWYHGWKTEPAQPALERDQVRREHAEWSQATFGNVGPIGPLKHLSKEALEAAAEPDDLSEWADMQFLMWDAQRRAGITDDQITQAMIEKLAVNKNREWPEPKDGEPRLHIKEQSAPKLFKTREDHPGWFQSEEEKQDAIKNIQQGLDVVKSRASECWDGLYNVIKGRGKRSEGDFTPDLSMSPEEFIREFRKLASSSTPGPLYYHATGEWIPMSEQMPENKPGSFEYLVFETLTNRVNYDYWNVPGTGEEFTPFWNHYGDYVTHWMPLPAGPKEQDNV</sequence>
<evidence type="ECO:0000313" key="1">
    <source>
        <dbReference type="EMBL" id="WWT40968.1"/>
    </source>
</evidence>
<name>A0AC61ZT13_9CAUD</name>
<protein>
    <submittedName>
        <fullName evidence="1">Uncharacterized protein</fullName>
    </submittedName>
</protein>
<organism evidence="1">
    <name type="scientific">Klebsiella phage phi1_175008</name>
    <dbReference type="NCBI Taxonomy" id="3127744"/>
    <lineage>
        <taxon>Viruses</taxon>
        <taxon>Duplodnaviria</taxon>
        <taxon>Heunggongvirae</taxon>
        <taxon>Uroviricota</taxon>
        <taxon>Caudoviricetes</taxon>
        <taxon>Stephanstirmvirinae</taxon>
    </lineage>
</organism>
<proteinExistence type="predicted"/>
<accession>A0AC61ZT13</accession>